<keyword evidence="1" id="KW-0472">Membrane</keyword>
<organism evidence="2">
    <name type="scientific">Dichomitus squalens</name>
    <dbReference type="NCBI Taxonomy" id="114155"/>
    <lineage>
        <taxon>Eukaryota</taxon>
        <taxon>Fungi</taxon>
        <taxon>Dikarya</taxon>
        <taxon>Basidiomycota</taxon>
        <taxon>Agaricomycotina</taxon>
        <taxon>Agaricomycetes</taxon>
        <taxon>Polyporales</taxon>
        <taxon>Polyporaceae</taxon>
        <taxon>Dichomitus</taxon>
    </lineage>
</organism>
<accession>A0A4Q9MVP9</accession>
<evidence type="ECO:0000256" key="1">
    <source>
        <dbReference type="SAM" id="Phobius"/>
    </source>
</evidence>
<dbReference type="Proteomes" id="UP000292957">
    <property type="component" value="Unassembled WGS sequence"/>
</dbReference>
<proteinExistence type="predicted"/>
<name>A0A4Q9MVP9_9APHY</name>
<evidence type="ECO:0000313" key="2">
    <source>
        <dbReference type="EMBL" id="TBU31348.1"/>
    </source>
</evidence>
<dbReference type="AlphaFoldDB" id="A0A4Q9MVP9"/>
<keyword evidence="1" id="KW-0812">Transmembrane</keyword>
<reference evidence="2" key="1">
    <citation type="submission" date="2019-01" db="EMBL/GenBank/DDBJ databases">
        <title>Draft genome sequences of three monokaryotic isolates of the white-rot basidiomycete fungus Dichomitus squalens.</title>
        <authorList>
            <consortium name="DOE Joint Genome Institute"/>
            <person name="Lopez S.C."/>
            <person name="Andreopoulos B."/>
            <person name="Pangilinan J."/>
            <person name="Lipzen A."/>
            <person name="Riley R."/>
            <person name="Ahrendt S."/>
            <person name="Ng V."/>
            <person name="Barry K."/>
            <person name="Daum C."/>
            <person name="Grigoriev I.V."/>
            <person name="Hilden K.S."/>
            <person name="Makela M.R."/>
            <person name="de Vries R.P."/>
        </authorList>
    </citation>
    <scope>NUCLEOTIDE SEQUENCE [LARGE SCALE GENOMIC DNA]</scope>
    <source>
        <strain evidence="2">OM18370.1</strain>
    </source>
</reference>
<feature type="transmembrane region" description="Helical" evidence="1">
    <location>
        <begin position="77"/>
        <end position="100"/>
    </location>
</feature>
<keyword evidence="1" id="KW-1133">Transmembrane helix</keyword>
<dbReference type="OrthoDB" id="3248909at2759"/>
<gene>
    <name evidence="2" type="ORF">BD311DRAFT_752423</name>
</gene>
<sequence>MAYVRLQAIQQQLPGAIVQAARAQNTSLADTLAHNGLADITASIYNTYPSLVAKTIYFVDTQQPVTIRLGAWCDRLFIVPVFVSLVSVSLFALALGGINIQLLHQDARSRLALPRNYTTPRSFFQFAGDLEAQYRVAAVQRSERAGQDAGELRLTISPKTGRITVVADPRDRRAPSLSSDVCNIPRQDGEKPDVATHNSWRAVWRRIAGLGSTCRGVYSRRGGGLIADTSAHFSASVWTAILAEVDPRDFATLVP</sequence>
<protein>
    <submittedName>
        <fullName evidence="2">Uncharacterized protein</fullName>
    </submittedName>
</protein>
<dbReference type="EMBL" id="ML143399">
    <property type="protein sequence ID" value="TBU31348.1"/>
    <property type="molecule type" value="Genomic_DNA"/>
</dbReference>